<keyword evidence="3" id="KW-1185">Reference proteome</keyword>
<dbReference type="EMBL" id="CP058579">
    <property type="protein sequence ID" value="QLG62851.1"/>
    <property type="molecule type" value="Genomic_DNA"/>
</dbReference>
<gene>
    <name evidence="2" type="ORF">HUG12_14385</name>
</gene>
<organism evidence="2 3">
    <name type="scientific">Halorarum salinum</name>
    <dbReference type="NCBI Taxonomy" id="2743089"/>
    <lineage>
        <taxon>Archaea</taxon>
        <taxon>Methanobacteriati</taxon>
        <taxon>Methanobacteriota</taxon>
        <taxon>Stenosarchaea group</taxon>
        <taxon>Halobacteria</taxon>
        <taxon>Halobacteriales</taxon>
        <taxon>Haloferacaceae</taxon>
        <taxon>Halorarum</taxon>
    </lineage>
</organism>
<feature type="region of interest" description="Disordered" evidence="1">
    <location>
        <begin position="70"/>
        <end position="92"/>
    </location>
</feature>
<dbReference type="GeneID" id="56038670"/>
<protein>
    <submittedName>
        <fullName evidence="2">Uncharacterized protein</fullName>
    </submittedName>
</protein>
<evidence type="ECO:0000256" key="1">
    <source>
        <dbReference type="SAM" id="MobiDB-lite"/>
    </source>
</evidence>
<dbReference type="KEGG" id="halu:HUG12_14385"/>
<accession>A0A7D5LBW4</accession>
<reference evidence="2 3" key="1">
    <citation type="submission" date="2020-06" db="EMBL/GenBank/DDBJ databases">
        <title>NJ-3-1, isolated from saline soil.</title>
        <authorList>
            <person name="Cui H.L."/>
            <person name="Shi X."/>
        </authorList>
    </citation>
    <scope>NUCLEOTIDE SEQUENCE [LARGE SCALE GENOMIC DNA]</scope>
    <source>
        <strain evidence="2 3">NJ-3-1</strain>
    </source>
</reference>
<sequence length="92" mass="10733">MSERAGHASESPQDVWKENNEGFQYDAPEKPPEAWSTDEYQELHDRVIGRRTEWYCQHCSTSPFSSLEKARRHVSRQHGQQLVEKYAPAEEA</sequence>
<dbReference type="RefSeq" id="WP_179269436.1">
    <property type="nucleotide sequence ID" value="NZ_CP058579.1"/>
</dbReference>
<dbReference type="AlphaFoldDB" id="A0A7D5LBW4"/>
<feature type="region of interest" description="Disordered" evidence="1">
    <location>
        <begin position="1"/>
        <end position="37"/>
    </location>
</feature>
<dbReference type="Proteomes" id="UP000509626">
    <property type="component" value="Chromosome"/>
</dbReference>
<dbReference type="OrthoDB" id="351012at2157"/>
<evidence type="ECO:0000313" key="3">
    <source>
        <dbReference type="Proteomes" id="UP000509626"/>
    </source>
</evidence>
<proteinExistence type="predicted"/>
<name>A0A7D5LBW4_9EURY</name>
<evidence type="ECO:0000313" key="2">
    <source>
        <dbReference type="EMBL" id="QLG62851.1"/>
    </source>
</evidence>